<evidence type="ECO:0000256" key="1">
    <source>
        <dbReference type="ARBA" id="ARBA00023002"/>
    </source>
</evidence>
<dbReference type="Proteomes" id="UP000323258">
    <property type="component" value="Unassembled WGS sequence"/>
</dbReference>
<dbReference type="Gene3D" id="1.10.1040.10">
    <property type="entry name" value="N-(1-d-carboxylethyl)-l-norvaline Dehydrogenase, domain 2"/>
    <property type="match status" value="1"/>
</dbReference>
<keyword evidence="5" id="KW-1185">Reference proteome</keyword>
<organism evidence="4 5">
    <name type="scientific">Neoaquamicrobium microcysteis</name>
    <dbReference type="NCBI Taxonomy" id="2682781"/>
    <lineage>
        <taxon>Bacteria</taxon>
        <taxon>Pseudomonadati</taxon>
        <taxon>Pseudomonadota</taxon>
        <taxon>Alphaproteobacteria</taxon>
        <taxon>Hyphomicrobiales</taxon>
        <taxon>Phyllobacteriaceae</taxon>
        <taxon>Neoaquamicrobium</taxon>
    </lineage>
</organism>
<gene>
    <name evidence="4" type="ORF">FY036_09095</name>
</gene>
<dbReference type="InterPro" id="IPR036291">
    <property type="entry name" value="NAD(P)-bd_dom_sf"/>
</dbReference>
<dbReference type="InterPro" id="IPR013118">
    <property type="entry name" value="Mannitol_DH_C"/>
</dbReference>
<dbReference type="InterPro" id="IPR013131">
    <property type="entry name" value="Mannitol_DH_N"/>
</dbReference>
<evidence type="ECO:0000313" key="5">
    <source>
        <dbReference type="Proteomes" id="UP000323258"/>
    </source>
</evidence>
<dbReference type="PANTHER" id="PTHR43362">
    <property type="entry name" value="MANNITOL DEHYDROGENASE DSF1-RELATED"/>
    <property type="match status" value="1"/>
</dbReference>
<reference evidence="4 5" key="1">
    <citation type="submission" date="2019-08" db="EMBL/GenBank/DDBJ databases">
        <authorList>
            <person name="Seo Y.L."/>
        </authorList>
    </citation>
    <scope>NUCLEOTIDE SEQUENCE [LARGE SCALE GENOMIC DNA]</scope>
    <source>
        <strain evidence="4 5">MaA-C15</strain>
    </source>
</reference>
<dbReference type="SUPFAM" id="SSF48179">
    <property type="entry name" value="6-phosphogluconate dehydrogenase C-terminal domain-like"/>
    <property type="match status" value="1"/>
</dbReference>
<dbReference type="OrthoDB" id="271711at2"/>
<comment type="caution">
    <text evidence="4">The sequence shown here is derived from an EMBL/GenBank/DDBJ whole genome shotgun (WGS) entry which is preliminary data.</text>
</comment>
<dbReference type="AlphaFoldDB" id="A0A5D4GXR9"/>
<dbReference type="GO" id="GO:0016616">
    <property type="term" value="F:oxidoreductase activity, acting on the CH-OH group of donors, NAD or NADP as acceptor"/>
    <property type="evidence" value="ECO:0007669"/>
    <property type="project" value="TreeGrafter"/>
</dbReference>
<feature type="domain" description="Mannitol dehydrogenase N-terminal" evidence="2">
    <location>
        <begin position="28"/>
        <end position="273"/>
    </location>
</feature>
<dbReference type="Pfam" id="PF01232">
    <property type="entry name" value="Mannitol_dh"/>
    <property type="match status" value="1"/>
</dbReference>
<evidence type="ECO:0000313" key="4">
    <source>
        <dbReference type="EMBL" id="TYR33198.1"/>
    </source>
</evidence>
<dbReference type="SUPFAM" id="SSF51735">
    <property type="entry name" value="NAD(P)-binding Rossmann-fold domains"/>
    <property type="match status" value="1"/>
</dbReference>
<evidence type="ECO:0000259" key="2">
    <source>
        <dbReference type="Pfam" id="PF01232"/>
    </source>
</evidence>
<feature type="domain" description="Mannitol dehydrogenase C-terminal" evidence="3">
    <location>
        <begin position="282"/>
        <end position="468"/>
    </location>
</feature>
<reference evidence="4 5" key="2">
    <citation type="submission" date="2019-09" db="EMBL/GenBank/DDBJ databases">
        <title>Mesorhizobium sp. MaA-C15 isolated from Microcystis aeruginosa.</title>
        <authorList>
            <person name="Jeong S.E."/>
            <person name="Jin H.M."/>
            <person name="Jeon C.O."/>
        </authorList>
    </citation>
    <scope>NUCLEOTIDE SEQUENCE [LARGE SCALE GENOMIC DNA]</scope>
    <source>
        <strain evidence="4 5">MaA-C15</strain>
    </source>
</reference>
<dbReference type="InterPro" id="IPR008927">
    <property type="entry name" value="6-PGluconate_DH-like_C_sf"/>
</dbReference>
<evidence type="ECO:0000259" key="3">
    <source>
        <dbReference type="Pfam" id="PF08125"/>
    </source>
</evidence>
<dbReference type="Gene3D" id="3.40.50.720">
    <property type="entry name" value="NAD(P)-binding Rossmann-like Domain"/>
    <property type="match status" value="1"/>
</dbReference>
<dbReference type="InterPro" id="IPR013328">
    <property type="entry name" value="6PGD_dom2"/>
</dbReference>
<dbReference type="PRINTS" id="PR00084">
    <property type="entry name" value="MTLDHDRGNASE"/>
</dbReference>
<dbReference type="InterPro" id="IPR050988">
    <property type="entry name" value="Mannitol_DH/Oxidoreductase"/>
</dbReference>
<dbReference type="PANTHER" id="PTHR43362:SF1">
    <property type="entry name" value="MANNITOL DEHYDROGENASE 2-RELATED"/>
    <property type="match status" value="1"/>
</dbReference>
<dbReference type="InterPro" id="IPR000669">
    <property type="entry name" value="Mannitol_DH"/>
</dbReference>
<dbReference type="EMBL" id="VSZS01000060">
    <property type="protein sequence ID" value="TYR33198.1"/>
    <property type="molecule type" value="Genomic_DNA"/>
</dbReference>
<dbReference type="RefSeq" id="WP_148914397.1">
    <property type="nucleotide sequence ID" value="NZ_VSZS01000060.1"/>
</dbReference>
<keyword evidence="1" id="KW-0560">Oxidoreductase</keyword>
<protein>
    <submittedName>
        <fullName evidence="4">Mannitol dehydrogenase family protein</fullName>
    </submittedName>
</protein>
<accession>A0A5D4GXR9</accession>
<dbReference type="Pfam" id="PF08125">
    <property type="entry name" value="Mannitol_dh_C"/>
    <property type="match status" value="1"/>
</dbReference>
<sequence length="488" mass="52823">MSAPLTDLFDIDPAVEQPHYDRRQLRPRILHIGSGAFFRAHTAAYNDAALAGGGDWGIVATSLRSTETVDALAVQDGLYTLFVRGTAQTDARIIGCVISTIAAAREPHRLLELLADPHTAIVSLTVTEKAYGIDPASGGLDTGHPDIAADLASPRAPRGLVGYLVEGLARRRAAKRVPFTSLCCDNLPNNGALLKRLVLEFAERRDPELARWIDDTASFPSTMVDRITPASTDATLADAERLTGRRDLAAVETEPFSQWIIEDSFAAGRPDWERAGALFVEDVTPYEKMKLRMLNGSHSLIAYLGFPAGHEFVRDAMADARFAQLVRLHMQAAAATLDPVPGIDLDGYADQLVARFTNRAMAHRTYQIAMDGTQKLPQRLLEPASELLARGDGAQTFALAVAAWMRYALGRVGTGRSYDLRDPRGAEIVANLQGVQQTGQAVAAVLFAMPGLFPPSLSDNAIWRSQVEAFLDLLIADDMEAAIAAGLR</sequence>
<name>A0A5D4GXR9_9HYPH</name>
<proteinExistence type="predicted"/>